<keyword evidence="4 5" id="KW-0472">Membrane</keyword>
<organism evidence="6 7">
    <name type="scientific">Muiribacterium halophilum</name>
    <dbReference type="NCBI Taxonomy" id="2053465"/>
    <lineage>
        <taxon>Bacteria</taxon>
        <taxon>Candidatus Muiribacteriota</taxon>
        <taxon>Candidatus Muiribacteriia</taxon>
        <taxon>Candidatus Muiribacteriales</taxon>
        <taxon>Candidatus Muiribacteriaceae</taxon>
        <taxon>Candidatus Muiribacterium</taxon>
    </lineage>
</organism>
<dbReference type="AlphaFoldDB" id="A0A2N5ZGA5"/>
<evidence type="ECO:0000256" key="4">
    <source>
        <dbReference type="ARBA" id="ARBA00023136"/>
    </source>
</evidence>
<evidence type="ECO:0000256" key="2">
    <source>
        <dbReference type="ARBA" id="ARBA00022692"/>
    </source>
</evidence>
<feature type="transmembrane region" description="Helical" evidence="5">
    <location>
        <begin position="180"/>
        <end position="200"/>
    </location>
</feature>
<dbReference type="Pfam" id="PF25129">
    <property type="entry name" value="Pyr4-TMTC"/>
    <property type="match status" value="1"/>
</dbReference>
<feature type="transmembrane region" description="Helical" evidence="5">
    <location>
        <begin position="95"/>
        <end position="115"/>
    </location>
</feature>
<evidence type="ECO:0000313" key="6">
    <source>
        <dbReference type="EMBL" id="PLX17738.1"/>
    </source>
</evidence>
<keyword evidence="3 5" id="KW-1133">Transmembrane helix</keyword>
<gene>
    <name evidence="6" type="ORF">C0601_06825</name>
</gene>
<accession>A0A2N5ZGA5</accession>
<evidence type="ECO:0000256" key="3">
    <source>
        <dbReference type="ARBA" id="ARBA00022989"/>
    </source>
</evidence>
<feature type="transmembrane region" description="Helical" evidence="5">
    <location>
        <begin position="13"/>
        <end position="30"/>
    </location>
</feature>
<dbReference type="EMBL" id="PKTG01000083">
    <property type="protein sequence ID" value="PLX17738.1"/>
    <property type="molecule type" value="Genomic_DNA"/>
</dbReference>
<dbReference type="GO" id="GO:0016829">
    <property type="term" value="F:lyase activity"/>
    <property type="evidence" value="ECO:0007669"/>
    <property type="project" value="InterPro"/>
</dbReference>
<comment type="subcellular location">
    <subcellularLocation>
        <location evidence="1">Membrane</location>
        <topology evidence="1">Multi-pass membrane protein</topology>
    </subcellularLocation>
</comment>
<name>A0A2N5ZGA5_MUIH1</name>
<sequence length="216" mass="25901">MTTLEVPVPFIKILKPTTTILWSIVYILIIRRGFKDKTYGMPILACIMNLSMEFKSLFIFSYGTFFYLGNIAWFFLDLIIFYQIIIFFPKKNKLLFYLYLSFGLIFWFFIIEISLKINNWIVYSSFFQNFLMSLLFIDFLKKDDFPKGQSIYIGIFKFLGTFSAIVYLFAINLFPTFDLITKYIIFCIPICDIIYVYFFYKKRNKVNFDQYFNPGT</sequence>
<dbReference type="GO" id="GO:0016020">
    <property type="term" value="C:membrane"/>
    <property type="evidence" value="ECO:0007669"/>
    <property type="project" value="UniProtKB-SubCell"/>
</dbReference>
<dbReference type="Proteomes" id="UP000234857">
    <property type="component" value="Unassembled WGS sequence"/>
</dbReference>
<reference evidence="6 7" key="1">
    <citation type="submission" date="2017-11" db="EMBL/GenBank/DDBJ databases">
        <title>Genome-resolved metagenomics identifies genetic mobility, metabolic interactions, and unexpected diversity in perchlorate-reducing communities.</title>
        <authorList>
            <person name="Barnum T.P."/>
            <person name="Figueroa I.A."/>
            <person name="Carlstrom C.I."/>
            <person name="Lucas L.N."/>
            <person name="Engelbrektson A.L."/>
            <person name="Coates J.D."/>
        </authorList>
    </citation>
    <scope>NUCLEOTIDE SEQUENCE [LARGE SCALE GENOMIC DNA]</scope>
    <source>
        <strain evidence="6">BM706</strain>
    </source>
</reference>
<dbReference type="InterPro" id="IPR039020">
    <property type="entry name" value="PaxB-like"/>
</dbReference>
<feature type="transmembrane region" description="Helical" evidence="5">
    <location>
        <begin position="152"/>
        <end position="174"/>
    </location>
</feature>
<feature type="transmembrane region" description="Helical" evidence="5">
    <location>
        <begin position="121"/>
        <end position="140"/>
    </location>
</feature>
<dbReference type="PANTHER" id="PTHR42038">
    <property type="match status" value="1"/>
</dbReference>
<evidence type="ECO:0000256" key="1">
    <source>
        <dbReference type="ARBA" id="ARBA00004141"/>
    </source>
</evidence>
<dbReference type="PANTHER" id="PTHR42038:SF2">
    <property type="entry name" value="TERPENE CYCLASE AUSL"/>
    <property type="match status" value="1"/>
</dbReference>
<proteinExistence type="predicted"/>
<evidence type="ECO:0000313" key="7">
    <source>
        <dbReference type="Proteomes" id="UP000234857"/>
    </source>
</evidence>
<comment type="caution">
    <text evidence="6">The sequence shown here is derived from an EMBL/GenBank/DDBJ whole genome shotgun (WGS) entry which is preliminary data.</text>
</comment>
<evidence type="ECO:0000256" key="5">
    <source>
        <dbReference type="SAM" id="Phobius"/>
    </source>
</evidence>
<keyword evidence="2 5" id="KW-0812">Transmembrane</keyword>
<protein>
    <submittedName>
        <fullName evidence="6">Uncharacterized protein</fullName>
    </submittedName>
</protein>
<feature type="transmembrane region" description="Helical" evidence="5">
    <location>
        <begin position="71"/>
        <end position="88"/>
    </location>
</feature>